<dbReference type="RefSeq" id="WP_157425936.1">
    <property type="nucleotide sequence ID" value="NZ_BAAANK010000001.1"/>
</dbReference>
<keyword evidence="1" id="KW-0472">Membrane</keyword>
<feature type="transmembrane region" description="Helical" evidence="1">
    <location>
        <begin position="97"/>
        <end position="119"/>
    </location>
</feature>
<dbReference type="EMBL" id="BAAANK010000001">
    <property type="protein sequence ID" value="GAA1824597.1"/>
    <property type="molecule type" value="Genomic_DNA"/>
</dbReference>
<reference evidence="2 3" key="1">
    <citation type="journal article" date="2019" name="Int. J. Syst. Evol. Microbiol.">
        <title>The Global Catalogue of Microorganisms (GCM) 10K type strain sequencing project: providing services to taxonomists for standard genome sequencing and annotation.</title>
        <authorList>
            <consortium name="The Broad Institute Genomics Platform"/>
            <consortium name="The Broad Institute Genome Sequencing Center for Infectious Disease"/>
            <person name="Wu L."/>
            <person name="Ma J."/>
        </authorList>
    </citation>
    <scope>NUCLEOTIDE SEQUENCE [LARGE SCALE GENOMIC DNA]</scope>
    <source>
        <strain evidence="2 3">JCM 14323</strain>
    </source>
</reference>
<accession>A0ABN2MF51</accession>
<keyword evidence="1" id="KW-1133">Transmembrane helix</keyword>
<sequence length="257" mass="27931">MASVIGAPHRSNSLRRRAAGDAAAYAWRRTGGEWPFLERVGHTAWVPQLLVNLFALVALVGVAASWLVRSISAGISLGWDAQLDGGPVRAMSLSGPAWMYGLVGVVILAIAVGGIPYVVKETRRRRRPSPILRLRPESLTVHTTRAVAHGTRRAKPRLREVETTFDWRDVEAVEASTDRGDARPTLVVRRAPASDLGIPVPPADGTTGFARIRIRGDARDVPVLAHYLAKARRRRELGTPESLLVAERLSTAPTSAR</sequence>
<keyword evidence="3" id="KW-1185">Reference proteome</keyword>
<evidence type="ECO:0000256" key="1">
    <source>
        <dbReference type="SAM" id="Phobius"/>
    </source>
</evidence>
<evidence type="ECO:0000313" key="2">
    <source>
        <dbReference type="EMBL" id="GAA1824597.1"/>
    </source>
</evidence>
<proteinExistence type="predicted"/>
<keyword evidence="1" id="KW-0812">Transmembrane</keyword>
<comment type="caution">
    <text evidence="2">The sequence shown here is derived from an EMBL/GenBank/DDBJ whole genome shotgun (WGS) entry which is preliminary data.</text>
</comment>
<organism evidence="2 3">
    <name type="scientific">Agromyces salentinus</name>
    <dbReference type="NCBI Taxonomy" id="269421"/>
    <lineage>
        <taxon>Bacteria</taxon>
        <taxon>Bacillati</taxon>
        <taxon>Actinomycetota</taxon>
        <taxon>Actinomycetes</taxon>
        <taxon>Micrococcales</taxon>
        <taxon>Microbacteriaceae</taxon>
        <taxon>Agromyces</taxon>
    </lineage>
</organism>
<feature type="transmembrane region" description="Helical" evidence="1">
    <location>
        <begin position="49"/>
        <end position="68"/>
    </location>
</feature>
<gene>
    <name evidence="2" type="ORF">GCM10009750_04290</name>
</gene>
<name>A0ABN2MF51_9MICO</name>
<dbReference type="Proteomes" id="UP001501746">
    <property type="component" value="Unassembled WGS sequence"/>
</dbReference>
<evidence type="ECO:0000313" key="3">
    <source>
        <dbReference type="Proteomes" id="UP001501746"/>
    </source>
</evidence>
<protein>
    <submittedName>
        <fullName evidence="2">Uncharacterized protein</fullName>
    </submittedName>
</protein>